<evidence type="ECO:0000313" key="2">
    <source>
        <dbReference type="Proteomes" id="UP000285750"/>
    </source>
</evidence>
<proteinExistence type="predicted"/>
<dbReference type="Proteomes" id="UP000285750">
    <property type="component" value="Unassembled WGS sequence"/>
</dbReference>
<evidence type="ECO:0000313" key="1">
    <source>
        <dbReference type="EMBL" id="RGS10616.1"/>
    </source>
</evidence>
<accession>A0A412HAR6</accession>
<dbReference type="RefSeq" id="WP_118337830.1">
    <property type="nucleotide sequence ID" value="NZ_CATXGJ010000012.1"/>
</dbReference>
<comment type="caution">
    <text evidence="1">The sequence shown here is derived from an EMBL/GenBank/DDBJ whole genome shotgun (WGS) entry which is preliminary data.</text>
</comment>
<evidence type="ECO:0008006" key="3">
    <source>
        <dbReference type="Google" id="ProtNLM"/>
    </source>
</evidence>
<reference evidence="1 2" key="1">
    <citation type="submission" date="2018-08" db="EMBL/GenBank/DDBJ databases">
        <title>A genome reference for cultivated species of the human gut microbiota.</title>
        <authorList>
            <person name="Zou Y."/>
            <person name="Xue W."/>
            <person name="Luo G."/>
        </authorList>
    </citation>
    <scope>NUCLEOTIDE SEQUENCE [LARGE SCALE GENOMIC DNA]</scope>
    <source>
        <strain evidence="1 2">AF24-16AC</strain>
    </source>
</reference>
<protein>
    <recommendedName>
        <fullName evidence="3">ASCH domain-containing protein</fullName>
    </recommendedName>
</protein>
<sequence length="129" mass="15231">MKVLTLQINKECFQDILNGKQDVEHRYVYPSNVSRYVYFRHDGKEYKRQEDIPDDDKEIEVIPIKYDALYLINGRRKDAPRLTVEVKSAEYVIFADEEGNDLTKIENGVEYLISQVWYHLGKVISTENI</sequence>
<organism evidence="1 2">
    <name type="scientific">Phocaeicola plebeius</name>
    <dbReference type="NCBI Taxonomy" id="310297"/>
    <lineage>
        <taxon>Bacteria</taxon>
        <taxon>Pseudomonadati</taxon>
        <taxon>Bacteroidota</taxon>
        <taxon>Bacteroidia</taxon>
        <taxon>Bacteroidales</taxon>
        <taxon>Bacteroidaceae</taxon>
        <taxon>Phocaeicola</taxon>
    </lineage>
</organism>
<gene>
    <name evidence="1" type="ORF">DWY14_00295</name>
</gene>
<dbReference type="EMBL" id="QRUY01000001">
    <property type="protein sequence ID" value="RGS10616.1"/>
    <property type="molecule type" value="Genomic_DNA"/>
</dbReference>
<dbReference type="AlphaFoldDB" id="A0A412HAR6"/>
<name>A0A412HAR6_9BACT</name>